<feature type="non-terminal residue" evidence="7">
    <location>
        <position position="1"/>
    </location>
</feature>
<dbReference type="EMBL" id="PKMF04000045">
    <property type="protein sequence ID" value="KAK7855506.1"/>
    <property type="molecule type" value="Genomic_DNA"/>
</dbReference>
<gene>
    <name evidence="7" type="primary">SMB_1</name>
    <name evidence="7" type="ORF">CFP56_027809</name>
</gene>
<evidence type="ECO:0000259" key="6">
    <source>
        <dbReference type="PROSITE" id="PS51005"/>
    </source>
</evidence>
<evidence type="ECO:0000256" key="1">
    <source>
        <dbReference type="ARBA" id="ARBA00004123"/>
    </source>
</evidence>
<dbReference type="SUPFAM" id="SSF101941">
    <property type="entry name" value="NAC domain"/>
    <property type="match status" value="1"/>
</dbReference>
<dbReference type="Gene3D" id="2.170.150.80">
    <property type="entry name" value="NAC domain"/>
    <property type="match status" value="1"/>
</dbReference>
<accession>A0AAW0LWN2</accession>
<dbReference type="GO" id="GO:0005634">
    <property type="term" value="C:nucleus"/>
    <property type="evidence" value="ECO:0007669"/>
    <property type="project" value="UniProtKB-SubCell"/>
</dbReference>
<dbReference type="PROSITE" id="PS51005">
    <property type="entry name" value="NAC"/>
    <property type="match status" value="1"/>
</dbReference>
<organism evidence="7 8">
    <name type="scientific">Quercus suber</name>
    <name type="common">Cork oak</name>
    <dbReference type="NCBI Taxonomy" id="58331"/>
    <lineage>
        <taxon>Eukaryota</taxon>
        <taxon>Viridiplantae</taxon>
        <taxon>Streptophyta</taxon>
        <taxon>Embryophyta</taxon>
        <taxon>Tracheophyta</taxon>
        <taxon>Spermatophyta</taxon>
        <taxon>Magnoliopsida</taxon>
        <taxon>eudicotyledons</taxon>
        <taxon>Gunneridae</taxon>
        <taxon>Pentapetalae</taxon>
        <taxon>rosids</taxon>
        <taxon>fabids</taxon>
        <taxon>Fagales</taxon>
        <taxon>Fagaceae</taxon>
        <taxon>Quercus</taxon>
    </lineage>
</organism>
<dbReference type="InterPro" id="IPR003441">
    <property type="entry name" value="NAC-dom"/>
</dbReference>
<evidence type="ECO:0000256" key="5">
    <source>
        <dbReference type="ARBA" id="ARBA00023242"/>
    </source>
</evidence>
<dbReference type="Proteomes" id="UP000237347">
    <property type="component" value="Unassembled WGS sequence"/>
</dbReference>
<evidence type="ECO:0000256" key="4">
    <source>
        <dbReference type="ARBA" id="ARBA00023163"/>
    </source>
</evidence>
<evidence type="ECO:0000313" key="8">
    <source>
        <dbReference type="Proteomes" id="UP000237347"/>
    </source>
</evidence>
<sequence>LQHTKWAYKSIISRFTNWIQSLNLFTTWIKGLHSVKPNRDFQFVFLFGKIIDLKAMKVYFPSLMLPCIKFCPNEDELIYYYLHPKVIGEPLSLGGVEVVHVPEFDVFRVKEPDKIWDMIWGEDSAPDRVYFFTTASAAQSLLETCWRYEASEVIYDENTGYPIAIKRQFYYENHDSPQDGYWIMNEYSLDVEGSMLLLPSSSHVACELCKNNLDEIDQNETTAFFDEYQCKTTTYFDEYQNEIAISFDEDQNETTTYFNEYQNEATVSFDEDQNKTNSKKKKLPVQLQQCHPRKKQNCN</sequence>
<comment type="subcellular location">
    <subcellularLocation>
        <location evidence="1">Nucleus</location>
    </subcellularLocation>
</comment>
<keyword evidence="5" id="KW-0539">Nucleus</keyword>
<dbReference type="GO" id="GO:0006355">
    <property type="term" value="P:regulation of DNA-templated transcription"/>
    <property type="evidence" value="ECO:0007669"/>
    <property type="project" value="InterPro"/>
</dbReference>
<reference evidence="7 8" key="1">
    <citation type="journal article" date="2018" name="Sci. Data">
        <title>The draft genome sequence of cork oak.</title>
        <authorList>
            <person name="Ramos A.M."/>
            <person name="Usie A."/>
            <person name="Barbosa P."/>
            <person name="Barros P.M."/>
            <person name="Capote T."/>
            <person name="Chaves I."/>
            <person name="Simoes F."/>
            <person name="Abreu I."/>
            <person name="Carrasquinho I."/>
            <person name="Faro C."/>
            <person name="Guimaraes J.B."/>
            <person name="Mendonca D."/>
            <person name="Nobrega F."/>
            <person name="Rodrigues L."/>
            <person name="Saibo N.J.M."/>
            <person name="Varela M.C."/>
            <person name="Egas C."/>
            <person name="Matos J."/>
            <person name="Miguel C.M."/>
            <person name="Oliveira M.M."/>
            <person name="Ricardo C.P."/>
            <person name="Goncalves S."/>
        </authorList>
    </citation>
    <scope>NUCLEOTIDE SEQUENCE [LARGE SCALE GENOMIC DNA]</scope>
    <source>
        <strain evidence="8">cv. HL8</strain>
    </source>
</reference>
<dbReference type="InterPro" id="IPR036093">
    <property type="entry name" value="NAC_dom_sf"/>
</dbReference>
<name>A0AAW0LWN2_QUESU</name>
<keyword evidence="3" id="KW-0238">DNA-binding</keyword>
<dbReference type="GO" id="GO:0003677">
    <property type="term" value="F:DNA binding"/>
    <property type="evidence" value="ECO:0007669"/>
    <property type="project" value="UniProtKB-KW"/>
</dbReference>
<comment type="caution">
    <text evidence="7">The sequence shown here is derived from an EMBL/GenBank/DDBJ whole genome shotgun (WGS) entry which is preliminary data.</text>
</comment>
<protein>
    <submittedName>
        <fullName evidence="7">Protein sombrero</fullName>
    </submittedName>
</protein>
<proteinExistence type="predicted"/>
<evidence type="ECO:0000313" key="7">
    <source>
        <dbReference type="EMBL" id="KAK7855506.1"/>
    </source>
</evidence>
<dbReference type="Pfam" id="PF02365">
    <property type="entry name" value="NAM"/>
    <property type="match status" value="1"/>
</dbReference>
<feature type="domain" description="NAC" evidence="6">
    <location>
        <begin position="64"/>
        <end position="211"/>
    </location>
</feature>
<evidence type="ECO:0000256" key="2">
    <source>
        <dbReference type="ARBA" id="ARBA00023015"/>
    </source>
</evidence>
<keyword evidence="8" id="KW-1185">Reference proteome</keyword>
<dbReference type="PANTHER" id="PTHR31989">
    <property type="entry name" value="NAC DOMAIN-CONTAINING PROTEIN 82-RELATED"/>
    <property type="match status" value="1"/>
</dbReference>
<dbReference type="AlphaFoldDB" id="A0AAW0LWN2"/>
<evidence type="ECO:0000256" key="3">
    <source>
        <dbReference type="ARBA" id="ARBA00023125"/>
    </source>
</evidence>
<keyword evidence="4" id="KW-0804">Transcription</keyword>
<keyword evidence="2" id="KW-0805">Transcription regulation</keyword>